<name>A0A7C4RUM2_9BACT</name>
<dbReference type="PANTHER" id="PTHR31272:SF4">
    <property type="entry name" value="CYTOCHROME C-TYPE BIOGENESIS PROTEIN HI_1454-RELATED"/>
    <property type="match status" value="1"/>
</dbReference>
<comment type="subcellular location">
    <subcellularLocation>
        <location evidence="1">Membrane</location>
        <topology evidence="1">Multi-pass membrane protein</topology>
    </subcellularLocation>
</comment>
<keyword evidence="4" id="KW-0201">Cytochrome c-type biogenesis</keyword>
<dbReference type="GO" id="GO:0017004">
    <property type="term" value="P:cytochrome complex assembly"/>
    <property type="evidence" value="ECO:0007669"/>
    <property type="project" value="UniProtKB-KW"/>
</dbReference>
<proteinExistence type="inferred from homology"/>
<dbReference type="PANTHER" id="PTHR31272">
    <property type="entry name" value="CYTOCHROME C-TYPE BIOGENESIS PROTEIN HI_1454-RELATED"/>
    <property type="match status" value="1"/>
</dbReference>
<feature type="transmembrane region" description="Helical" evidence="7">
    <location>
        <begin position="12"/>
        <end position="34"/>
    </location>
</feature>
<comment type="similarity">
    <text evidence="2">Belongs to the DsbD family.</text>
</comment>
<feature type="transmembrane region" description="Helical" evidence="7">
    <location>
        <begin position="89"/>
        <end position="109"/>
    </location>
</feature>
<comment type="caution">
    <text evidence="9">The sequence shown here is derived from an EMBL/GenBank/DDBJ whole genome shotgun (WGS) entry which is preliminary data.</text>
</comment>
<reference evidence="9" key="1">
    <citation type="journal article" date="2020" name="mSystems">
        <title>Genome- and Community-Level Interaction Insights into Carbon Utilization and Element Cycling Functions of Hydrothermarchaeota in Hydrothermal Sediment.</title>
        <authorList>
            <person name="Zhou Z."/>
            <person name="Liu Y."/>
            <person name="Xu W."/>
            <person name="Pan J."/>
            <person name="Luo Z.H."/>
            <person name="Li M."/>
        </authorList>
    </citation>
    <scope>NUCLEOTIDE SEQUENCE [LARGE SCALE GENOMIC DNA]</scope>
    <source>
        <strain evidence="9">SpSt-477</strain>
    </source>
</reference>
<evidence type="ECO:0000313" key="9">
    <source>
        <dbReference type="EMBL" id="HGU34624.1"/>
    </source>
</evidence>
<feature type="transmembrane region" description="Helical" evidence="7">
    <location>
        <begin position="205"/>
        <end position="224"/>
    </location>
</feature>
<dbReference type="InterPro" id="IPR003834">
    <property type="entry name" value="Cyt_c_assmbl_TM_dom"/>
</dbReference>
<evidence type="ECO:0000256" key="4">
    <source>
        <dbReference type="ARBA" id="ARBA00022748"/>
    </source>
</evidence>
<feature type="transmembrane region" description="Helical" evidence="7">
    <location>
        <begin position="171"/>
        <end position="193"/>
    </location>
</feature>
<protein>
    <submittedName>
        <fullName evidence="9">Cytochrome c biogenesis protein CcdA</fullName>
    </submittedName>
</protein>
<dbReference type="EMBL" id="DSUH01000399">
    <property type="protein sequence ID" value="HGU34624.1"/>
    <property type="molecule type" value="Genomic_DNA"/>
</dbReference>
<dbReference type="InterPro" id="IPR051790">
    <property type="entry name" value="Cytochrome_c-biogenesis_DsbD"/>
</dbReference>
<evidence type="ECO:0000256" key="7">
    <source>
        <dbReference type="SAM" id="Phobius"/>
    </source>
</evidence>
<accession>A0A7C4RUM2</accession>
<evidence type="ECO:0000256" key="2">
    <source>
        <dbReference type="ARBA" id="ARBA00006143"/>
    </source>
</evidence>
<sequence>MFSDAVTWPAAFVAGLLSFFSPCILPLIPAYFTFITGFSLDELTGASARVRTRVIISTLAFISGFSIVFIALGASASAAGALIASHSRAIRIIGGALIVVFGAHLTGWIRIPFLDVEKRAHLHQKPLHAFGTVLVGMAFGAGWSPCIGPLLGSILVLAGNRDTIGEGMGLLAVYSAGLAIPFMTVSVFIHLLLMFLNRAKNVLQYVNKVAGGLLILIGIALMAGRLG</sequence>
<evidence type="ECO:0000256" key="3">
    <source>
        <dbReference type="ARBA" id="ARBA00022692"/>
    </source>
</evidence>
<feature type="transmembrane region" description="Helical" evidence="7">
    <location>
        <begin position="54"/>
        <end position="83"/>
    </location>
</feature>
<dbReference type="Pfam" id="PF02683">
    <property type="entry name" value="DsbD_TM"/>
    <property type="match status" value="1"/>
</dbReference>
<keyword evidence="5 7" id="KW-1133">Transmembrane helix</keyword>
<keyword evidence="6 7" id="KW-0472">Membrane</keyword>
<feature type="domain" description="Cytochrome C biogenesis protein transmembrane" evidence="8">
    <location>
        <begin position="9"/>
        <end position="222"/>
    </location>
</feature>
<organism evidence="9">
    <name type="scientific">Desulfatirhabdium butyrativorans</name>
    <dbReference type="NCBI Taxonomy" id="340467"/>
    <lineage>
        <taxon>Bacteria</taxon>
        <taxon>Pseudomonadati</taxon>
        <taxon>Thermodesulfobacteriota</taxon>
        <taxon>Desulfobacteria</taxon>
        <taxon>Desulfobacterales</taxon>
        <taxon>Desulfatirhabdiaceae</taxon>
        <taxon>Desulfatirhabdium</taxon>
    </lineage>
</organism>
<keyword evidence="3 7" id="KW-0812">Transmembrane</keyword>
<feature type="transmembrane region" description="Helical" evidence="7">
    <location>
        <begin position="130"/>
        <end position="159"/>
    </location>
</feature>
<dbReference type="GO" id="GO:0016020">
    <property type="term" value="C:membrane"/>
    <property type="evidence" value="ECO:0007669"/>
    <property type="project" value="UniProtKB-SubCell"/>
</dbReference>
<evidence type="ECO:0000256" key="1">
    <source>
        <dbReference type="ARBA" id="ARBA00004141"/>
    </source>
</evidence>
<evidence type="ECO:0000259" key="8">
    <source>
        <dbReference type="Pfam" id="PF02683"/>
    </source>
</evidence>
<dbReference type="AlphaFoldDB" id="A0A7C4RUM2"/>
<evidence type="ECO:0000256" key="6">
    <source>
        <dbReference type="ARBA" id="ARBA00023136"/>
    </source>
</evidence>
<gene>
    <name evidence="9" type="ORF">ENS29_17535</name>
</gene>
<evidence type="ECO:0000256" key="5">
    <source>
        <dbReference type="ARBA" id="ARBA00022989"/>
    </source>
</evidence>